<dbReference type="GO" id="GO:0044781">
    <property type="term" value="P:bacterial-type flagellum organization"/>
    <property type="evidence" value="ECO:0007669"/>
    <property type="project" value="InterPro"/>
</dbReference>
<reference evidence="1 2" key="1">
    <citation type="submission" date="2017-07" db="EMBL/GenBank/DDBJ databases">
        <title>Draft Genome Sequences of Select Purple Nonsulfur Bacteria.</title>
        <authorList>
            <person name="Lasarre B."/>
            <person name="Mckinlay J.B."/>
        </authorList>
    </citation>
    <scope>NUCLEOTIDE SEQUENCE [LARGE SCALE GENOMIC DNA]</scope>
    <source>
        <strain evidence="1 2">DSM 5909</strain>
    </source>
</reference>
<proteinExistence type="predicted"/>
<evidence type="ECO:0000313" key="1">
    <source>
        <dbReference type="EMBL" id="RAI44897.1"/>
    </source>
</evidence>
<dbReference type="RefSeq" id="WP_111418265.1">
    <property type="nucleotide sequence ID" value="NZ_NPEX01000030.1"/>
</dbReference>
<dbReference type="OrthoDB" id="8563081at2"/>
<name>A0A327L3D2_9BRAD</name>
<accession>A0A327L3D2</accession>
<dbReference type="Pfam" id="PF07309">
    <property type="entry name" value="FlaF"/>
    <property type="match status" value="1"/>
</dbReference>
<comment type="caution">
    <text evidence="1">The sequence shown here is derived from an EMBL/GenBank/DDBJ whole genome shotgun (WGS) entry which is preliminary data.</text>
</comment>
<organism evidence="1 2">
    <name type="scientific">Rhodoplanes roseus</name>
    <dbReference type="NCBI Taxonomy" id="29409"/>
    <lineage>
        <taxon>Bacteria</taxon>
        <taxon>Pseudomonadati</taxon>
        <taxon>Pseudomonadota</taxon>
        <taxon>Alphaproteobacteria</taxon>
        <taxon>Hyphomicrobiales</taxon>
        <taxon>Nitrobacteraceae</taxon>
        <taxon>Rhodoplanes</taxon>
    </lineage>
</organism>
<evidence type="ECO:0008006" key="3">
    <source>
        <dbReference type="Google" id="ProtNLM"/>
    </source>
</evidence>
<sequence>MQDAATASSPEHRKLAPRDVQAHLLLEAASRLQAVQSGWSDSRNEIAEALSHNRRLWDDLLVSACDCPPALPSQVRQCIASLGLYVAHQTTAIAADPQPDRLTPLIGLNRDIAAGLLGQT</sequence>
<evidence type="ECO:0000313" key="2">
    <source>
        <dbReference type="Proteomes" id="UP000249130"/>
    </source>
</evidence>
<dbReference type="Proteomes" id="UP000249130">
    <property type="component" value="Unassembled WGS sequence"/>
</dbReference>
<dbReference type="AlphaFoldDB" id="A0A327L3D2"/>
<gene>
    <name evidence="1" type="ORF">CH341_06700</name>
</gene>
<dbReference type="InterPro" id="IPR010845">
    <property type="entry name" value="FlaF"/>
</dbReference>
<protein>
    <recommendedName>
        <fullName evidence="3">Flagellar protein FlaF</fullName>
    </recommendedName>
</protein>
<dbReference type="EMBL" id="NPEX01000030">
    <property type="protein sequence ID" value="RAI44897.1"/>
    <property type="molecule type" value="Genomic_DNA"/>
</dbReference>
<keyword evidence="2" id="KW-1185">Reference proteome</keyword>